<evidence type="ECO:0000313" key="2">
    <source>
        <dbReference type="EMBL" id="GFD03340.1"/>
    </source>
</evidence>
<gene>
    <name evidence="2" type="ORF">Tci_875309</name>
</gene>
<organism evidence="2">
    <name type="scientific">Tanacetum cinerariifolium</name>
    <name type="common">Dalmatian daisy</name>
    <name type="synonym">Chrysanthemum cinerariifolium</name>
    <dbReference type="NCBI Taxonomy" id="118510"/>
    <lineage>
        <taxon>Eukaryota</taxon>
        <taxon>Viridiplantae</taxon>
        <taxon>Streptophyta</taxon>
        <taxon>Embryophyta</taxon>
        <taxon>Tracheophyta</taxon>
        <taxon>Spermatophyta</taxon>
        <taxon>Magnoliopsida</taxon>
        <taxon>eudicotyledons</taxon>
        <taxon>Gunneridae</taxon>
        <taxon>Pentapetalae</taxon>
        <taxon>asterids</taxon>
        <taxon>campanulids</taxon>
        <taxon>Asterales</taxon>
        <taxon>Asteraceae</taxon>
        <taxon>Asteroideae</taxon>
        <taxon>Anthemideae</taxon>
        <taxon>Anthemidinae</taxon>
        <taxon>Tanacetum</taxon>
    </lineage>
</organism>
<feature type="compositionally biased region" description="Polar residues" evidence="1">
    <location>
        <begin position="49"/>
        <end position="63"/>
    </location>
</feature>
<name>A0A699T0F6_TANCI</name>
<dbReference type="EMBL" id="BKCJ011204224">
    <property type="protein sequence ID" value="GFD03340.1"/>
    <property type="molecule type" value="Genomic_DNA"/>
</dbReference>
<evidence type="ECO:0000256" key="1">
    <source>
        <dbReference type="SAM" id="MobiDB-lite"/>
    </source>
</evidence>
<comment type="caution">
    <text evidence="2">The sequence shown here is derived from an EMBL/GenBank/DDBJ whole genome shotgun (WGS) entry which is preliminary data.</text>
</comment>
<accession>A0A699T0F6</accession>
<dbReference type="AlphaFoldDB" id="A0A699T0F6"/>
<sequence length="97" mass="10081">KGVDAISNSTSPGVSSNAVGDDKGMSNPGLNTSDSFDVLNADGDDMDDSGTQPKVSEFVSSDLNKNRKESCKPSSSKSVYGDGHKDKNVSSPPELNK</sequence>
<reference evidence="2" key="1">
    <citation type="journal article" date="2019" name="Sci. Rep.">
        <title>Draft genome of Tanacetum cinerariifolium, the natural source of mosquito coil.</title>
        <authorList>
            <person name="Yamashiro T."/>
            <person name="Shiraishi A."/>
            <person name="Satake H."/>
            <person name="Nakayama K."/>
        </authorList>
    </citation>
    <scope>NUCLEOTIDE SEQUENCE</scope>
</reference>
<feature type="compositionally biased region" description="Polar residues" evidence="1">
    <location>
        <begin position="1"/>
        <end position="18"/>
    </location>
</feature>
<feature type="region of interest" description="Disordered" evidence="1">
    <location>
        <begin position="1"/>
        <end position="97"/>
    </location>
</feature>
<protein>
    <submittedName>
        <fullName evidence="2">Uncharacterized protein</fullName>
    </submittedName>
</protein>
<feature type="non-terminal residue" evidence="2">
    <location>
        <position position="1"/>
    </location>
</feature>
<proteinExistence type="predicted"/>